<dbReference type="Pfam" id="PF02518">
    <property type="entry name" value="HATPase_c"/>
    <property type="match status" value="1"/>
</dbReference>
<keyword evidence="4" id="KW-0808">Transferase</keyword>
<keyword evidence="9" id="KW-0472">Membrane</keyword>
<evidence type="ECO:0000256" key="2">
    <source>
        <dbReference type="ARBA" id="ARBA00012438"/>
    </source>
</evidence>
<accession>A0A1H4CRY1</accession>
<dbReference type="STRING" id="150146.SAMN05443667_106179"/>
<organism evidence="11 12">
    <name type="scientific">Flavobacterium gillisiae</name>
    <dbReference type="NCBI Taxonomy" id="150146"/>
    <lineage>
        <taxon>Bacteria</taxon>
        <taxon>Pseudomonadati</taxon>
        <taxon>Bacteroidota</taxon>
        <taxon>Flavobacteriia</taxon>
        <taxon>Flavobacteriales</taxon>
        <taxon>Flavobacteriaceae</taxon>
        <taxon>Flavobacterium</taxon>
    </lineage>
</organism>
<feature type="domain" description="Histidine kinase" evidence="10">
    <location>
        <begin position="262"/>
        <end position="473"/>
    </location>
</feature>
<evidence type="ECO:0000256" key="6">
    <source>
        <dbReference type="ARBA" id="ARBA00022777"/>
    </source>
</evidence>
<keyword evidence="9" id="KW-1133">Transmembrane helix</keyword>
<dbReference type="EC" id="2.7.13.3" evidence="2"/>
<dbReference type="SUPFAM" id="SSF47384">
    <property type="entry name" value="Homodimeric domain of signal transducing histidine kinase"/>
    <property type="match status" value="1"/>
</dbReference>
<keyword evidence="12" id="KW-1185">Reference proteome</keyword>
<dbReference type="InterPro" id="IPR003594">
    <property type="entry name" value="HATPase_dom"/>
</dbReference>
<keyword evidence="7" id="KW-0067">ATP-binding</keyword>
<dbReference type="RefSeq" id="WP_091089097.1">
    <property type="nucleotide sequence ID" value="NZ_FNRD01000006.1"/>
</dbReference>
<dbReference type="SMART" id="SM00388">
    <property type="entry name" value="HisKA"/>
    <property type="match status" value="1"/>
</dbReference>
<dbReference type="CDD" id="cd00075">
    <property type="entry name" value="HATPase"/>
    <property type="match status" value="1"/>
</dbReference>
<evidence type="ECO:0000256" key="9">
    <source>
        <dbReference type="SAM" id="Phobius"/>
    </source>
</evidence>
<dbReference type="OrthoDB" id="9781208at2"/>
<evidence type="ECO:0000256" key="8">
    <source>
        <dbReference type="ARBA" id="ARBA00023012"/>
    </source>
</evidence>
<keyword evidence="6 11" id="KW-0418">Kinase</keyword>
<dbReference type="Gene3D" id="1.10.287.130">
    <property type="match status" value="1"/>
</dbReference>
<reference evidence="12" key="1">
    <citation type="submission" date="2016-10" db="EMBL/GenBank/DDBJ databases">
        <authorList>
            <person name="Varghese N."/>
            <person name="Submissions S."/>
        </authorList>
    </citation>
    <scope>NUCLEOTIDE SEQUENCE [LARGE SCALE GENOMIC DNA]</scope>
    <source>
        <strain evidence="12">DSM 22376</strain>
    </source>
</reference>
<dbReference type="Proteomes" id="UP000198951">
    <property type="component" value="Unassembled WGS sequence"/>
</dbReference>
<dbReference type="PANTHER" id="PTHR42878">
    <property type="entry name" value="TWO-COMPONENT HISTIDINE KINASE"/>
    <property type="match status" value="1"/>
</dbReference>
<evidence type="ECO:0000259" key="10">
    <source>
        <dbReference type="PROSITE" id="PS50109"/>
    </source>
</evidence>
<dbReference type="PRINTS" id="PR00344">
    <property type="entry name" value="BCTRLSENSOR"/>
</dbReference>
<dbReference type="GO" id="GO:0000155">
    <property type="term" value="F:phosphorelay sensor kinase activity"/>
    <property type="evidence" value="ECO:0007669"/>
    <property type="project" value="InterPro"/>
</dbReference>
<keyword evidence="8" id="KW-0902">Two-component regulatory system</keyword>
<name>A0A1H4CRY1_9FLAO</name>
<dbReference type="InterPro" id="IPR005467">
    <property type="entry name" value="His_kinase_dom"/>
</dbReference>
<keyword evidence="9" id="KW-0812">Transmembrane</keyword>
<dbReference type="GO" id="GO:0000156">
    <property type="term" value="F:phosphorelay response regulator activity"/>
    <property type="evidence" value="ECO:0007669"/>
    <property type="project" value="TreeGrafter"/>
</dbReference>
<evidence type="ECO:0000256" key="3">
    <source>
        <dbReference type="ARBA" id="ARBA00022553"/>
    </source>
</evidence>
<dbReference type="GO" id="GO:0030295">
    <property type="term" value="F:protein kinase activator activity"/>
    <property type="evidence" value="ECO:0007669"/>
    <property type="project" value="TreeGrafter"/>
</dbReference>
<dbReference type="PROSITE" id="PS51257">
    <property type="entry name" value="PROKAR_LIPOPROTEIN"/>
    <property type="match status" value="1"/>
</dbReference>
<dbReference type="InterPro" id="IPR003661">
    <property type="entry name" value="HisK_dim/P_dom"/>
</dbReference>
<dbReference type="SUPFAM" id="SSF55874">
    <property type="entry name" value="ATPase domain of HSP90 chaperone/DNA topoisomerase II/histidine kinase"/>
    <property type="match status" value="1"/>
</dbReference>
<dbReference type="AlphaFoldDB" id="A0A1H4CRY1"/>
<dbReference type="InterPro" id="IPR036097">
    <property type="entry name" value="HisK_dim/P_sf"/>
</dbReference>
<dbReference type="GO" id="GO:0007234">
    <property type="term" value="P:osmosensory signaling via phosphorelay pathway"/>
    <property type="evidence" value="ECO:0007669"/>
    <property type="project" value="TreeGrafter"/>
</dbReference>
<dbReference type="EMBL" id="FNRD01000006">
    <property type="protein sequence ID" value="SEA63068.1"/>
    <property type="molecule type" value="Genomic_DNA"/>
</dbReference>
<proteinExistence type="predicted"/>
<dbReference type="PROSITE" id="PS50109">
    <property type="entry name" value="HIS_KIN"/>
    <property type="match status" value="1"/>
</dbReference>
<dbReference type="PANTHER" id="PTHR42878:SF7">
    <property type="entry name" value="SENSOR HISTIDINE KINASE GLRK"/>
    <property type="match status" value="1"/>
</dbReference>
<dbReference type="InterPro" id="IPR004358">
    <property type="entry name" value="Sig_transdc_His_kin-like_C"/>
</dbReference>
<keyword evidence="5" id="KW-0547">Nucleotide-binding</keyword>
<dbReference type="SMART" id="SM00387">
    <property type="entry name" value="HATPase_c"/>
    <property type="match status" value="1"/>
</dbReference>
<evidence type="ECO:0000256" key="4">
    <source>
        <dbReference type="ARBA" id="ARBA00022679"/>
    </source>
</evidence>
<dbReference type="GO" id="GO:0005524">
    <property type="term" value="F:ATP binding"/>
    <property type="evidence" value="ECO:0007669"/>
    <property type="project" value="UniProtKB-KW"/>
</dbReference>
<evidence type="ECO:0000256" key="5">
    <source>
        <dbReference type="ARBA" id="ARBA00022741"/>
    </source>
</evidence>
<dbReference type="InterPro" id="IPR036890">
    <property type="entry name" value="HATPase_C_sf"/>
</dbReference>
<protein>
    <recommendedName>
        <fullName evidence="2">histidine kinase</fullName>
        <ecNumber evidence="2">2.7.13.3</ecNumber>
    </recommendedName>
</protein>
<gene>
    <name evidence="11" type="ORF">SAMN05443667_106179</name>
</gene>
<evidence type="ECO:0000256" key="1">
    <source>
        <dbReference type="ARBA" id="ARBA00000085"/>
    </source>
</evidence>
<evidence type="ECO:0000313" key="12">
    <source>
        <dbReference type="Proteomes" id="UP000198951"/>
    </source>
</evidence>
<dbReference type="CDD" id="cd00082">
    <property type="entry name" value="HisKA"/>
    <property type="match status" value="1"/>
</dbReference>
<dbReference type="Gene3D" id="3.30.565.10">
    <property type="entry name" value="Histidine kinase-like ATPase, C-terminal domain"/>
    <property type="match status" value="1"/>
</dbReference>
<keyword evidence="3" id="KW-0597">Phosphoprotein</keyword>
<feature type="transmembrane region" description="Helical" evidence="9">
    <location>
        <begin position="12"/>
        <end position="35"/>
    </location>
</feature>
<comment type="catalytic activity">
    <reaction evidence="1">
        <text>ATP + protein L-histidine = ADP + protein N-phospho-L-histidine.</text>
        <dbReference type="EC" id="2.7.13.3"/>
    </reaction>
</comment>
<dbReference type="Pfam" id="PF00512">
    <property type="entry name" value="HisKA"/>
    <property type="match status" value="1"/>
</dbReference>
<evidence type="ECO:0000313" key="11">
    <source>
        <dbReference type="EMBL" id="SEA63068.1"/>
    </source>
</evidence>
<dbReference type="InterPro" id="IPR050351">
    <property type="entry name" value="BphY/WalK/GraS-like"/>
</dbReference>
<evidence type="ECO:0000256" key="7">
    <source>
        <dbReference type="ARBA" id="ARBA00022840"/>
    </source>
</evidence>
<feature type="transmembrane region" description="Helical" evidence="9">
    <location>
        <begin position="208"/>
        <end position="230"/>
    </location>
</feature>
<sequence>MLKNNILKKLKLNAIFTPVAIVTLSCSLLIFTNYFTIKILSASRAYVNGESHYSKAQKDGARHLITYLFTKDSTSWIAFNNELSVSKGDGAARIGLINNSDIEVIKDGLRAGRNDEKDLDAMIWLFNNFKTVSFFKKAIDEWEKADYSIEKLHALGNEINRKISANKLTQNEKKDILQRVNILSVTLSKNQNDFSNALGEGTRSIKNYLLLINIFLTLIIIGSVSTYYALMINKLKSAKIESDEKNKNLMIANKELDKFVYSASHDLRAPISSLKGLIEVMKLEDDIHQVKDYLNLMDESLNKQDQFIKDIIDYSRNKKQKTTITLVSLSKIIEEAISQNQYAKQSNQITITRELAINELYSNELKLKIIINNLLSNAFKYADQKKENQFISIKAFSEGDYYKIEIEDNGLGINEKYHDKIFEMFFVTTNDNNGSGLGLYIVKEAIENLNGLITVDSKINTGSKFTITLPKQYESQL</sequence>